<name>A0ABR6EU43_9SPHI</name>
<protein>
    <submittedName>
        <fullName evidence="1">Uncharacterized protein</fullName>
    </submittedName>
</protein>
<sequence length="104" mass="12368">MEEIKEGYYEFNMEILDYWKSKGVRSITCELIETDIPYEYLEENAVLITPSFDEPYSRPITEEFPFDDSIPDKEDVNSDYVLRLTTPIDLVINVVKEEYIRELL</sequence>
<dbReference type="EMBL" id="WNXC01000001">
    <property type="protein sequence ID" value="MBB2148790.1"/>
    <property type="molecule type" value="Genomic_DNA"/>
</dbReference>
<reference evidence="1 2" key="1">
    <citation type="submission" date="2019-11" db="EMBL/GenBank/DDBJ databases">
        <title>Description of Pedobacter sp. LMG 31462T.</title>
        <authorList>
            <person name="Carlier A."/>
            <person name="Qi S."/>
            <person name="Vandamme P."/>
        </authorList>
    </citation>
    <scope>NUCLEOTIDE SEQUENCE [LARGE SCALE GENOMIC DNA]</scope>
    <source>
        <strain evidence="1 2">LMG 31462</strain>
    </source>
</reference>
<accession>A0ABR6EU43</accession>
<evidence type="ECO:0000313" key="1">
    <source>
        <dbReference type="EMBL" id="MBB2148790.1"/>
    </source>
</evidence>
<gene>
    <name evidence="1" type="ORF">GM920_07685</name>
</gene>
<proteinExistence type="predicted"/>
<dbReference type="RefSeq" id="WP_182955108.1">
    <property type="nucleotide sequence ID" value="NZ_WNXC01000001.1"/>
</dbReference>
<organism evidence="1 2">
    <name type="scientific">Pedobacter gandavensis</name>
    <dbReference type="NCBI Taxonomy" id="2679963"/>
    <lineage>
        <taxon>Bacteria</taxon>
        <taxon>Pseudomonadati</taxon>
        <taxon>Bacteroidota</taxon>
        <taxon>Sphingobacteriia</taxon>
        <taxon>Sphingobacteriales</taxon>
        <taxon>Sphingobacteriaceae</taxon>
        <taxon>Pedobacter</taxon>
    </lineage>
</organism>
<comment type="caution">
    <text evidence="1">The sequence shown here is derived from an EMBL/GenBank/DDBJ whole genome shotgun (WGS) entry which is preliminary data.</text>
</comment>
<dbReference type="Proteomes" id="UP000636110">
    <property type="component" value="Unassembled WGS sequence"/>
</dbReference>
<evidence type="ECO:0000313" key="2">
    <source>
        <dbReference type="Proteomes" id="UP000636110"/>
    </source>
</evidence>
<keyword evidence="2" id="KW-1185">Reference proteome</keyword>